<accession>A0ACC1UFG5</accession>
<dbReference type="EMBL" id="MU794950">
    <property type="protein sequence ID" value="KAJ3815414.1"/>
    <property type="molecule type" value="Genomic_DNA"/>
</dbReference>
<comment type="caution">
    <text evidence="1">The sequence shown here is derived from an EMBL/GenBank/DDBJ whole genome shotgun (WGS) entry which is preliminary data.</text>
</comment>
<reference evidence="1" key="1">
    <citation type="submission" date="2022-09" db="EMBL/GenBank/DDBJ databases">
        <title>A Global Phylogenomic Analysis of the Shiitake Genus Lentinula.</title>
        <authorList>
            <consortium name="DOE Joint Genome Institute"/>
            <person name="Sierra-Patev S."/>
            <person name="Min B."/>
            <person name="Naranjo-Ortiz M."/>
            <person name="Looney B."/>
            <person name="Konkel Z."/>
            <person name="Slot J.C."/>
            <person name="Sakamoto Y."/>
            <person name="Steenwyk J.L."/>
            <person name="Rokas A."/>
            <person name="Carro J."/>
            <person name="Camarero S."/>
            <person name="Ferreira P."/>
            <person name="Molpeceres G."/>
            <person name="Ruiz-Duenas F.J."/>
            <person name="Serrano A."/>
            <person name="Henrissat B."/>
            <person name="Drula E."/>
            <person name="Hughes K.W."/>
            <person name="Mata J.L."/>
            <person name="Ishikawa N.K."/>
            <person name="Vargas-Isla R."/>
            <person name="Ushijima S."/>
            <person name="Smith C.A."/>
            <person name="Ahrendt S."/>
            <person name="Andreopoulos W."/>
            <person name="He G."/>
            <person name="Labutti K."/>
            <person name="Lipzen A."/>
            <person name="Ng V."/>
            <person name="Riley R."/>
            <person name="Sandor L."/>
            <person name="Barry K."/>
            <person name="Martinez A.T."/>
            <person name="Xiao Y."/>
            <person name="Gibbons J.G."/>
            <person name="Terashima K."/>
            <person name="Grigoriev I.V."/>
            <person name="Hibbett D.S."/>
        </authorList>
    </citation>
    <scope>NUCLEOTIDE SEQUENCE</scope>
    <source>
        <strain evidence="1">TMI1499</strain>
    </source>
</reference>
<proteinExistence type="predicted"/>
<evidence type="ECO:0000313" key="2">
    <source>
        <dbReference type="Proteomes" id="UP001163835"/>
    </source>
</evidence>
<gene>
    <name evidence="1" type="ORF">F5876DRAFT_72054</name>
</gene>
<keyword evidence="2" id="KW-1185">Reference proteome</keyword>
<dbReference type="Proteomes" id="UP001163835">
    <property type="component" value="Unassembled WGS sequence"/>
</dbReference>
<sequence>MKVVYGFLCLPLAAVIVIGAPLLKTREVVPVVQEAAADISLDQDYGIFYTGPGCPPFKPCQLTSAHLEDDLDIFSLDENGVPSATAPVRSNSEFGNDNIAPNTDLAIPLSSDLIIHSRDAAKLQKAGDTMDKVGSVLGKVAKGADAIPEVGEIIGTAIQVVASFLKFLGHIFDAIAEAERESAHERSVIAGEFTKKVTDQTLKAHPGWLVVTVHPKHTTWFQGDEHTDWSHSTTSVKTNIGTFEFDVYAARAGIFMNDGDGGYLNWAWAAPQDKIKAIGYQNHRLVFTGGAPKNHPASGKCGVHIYQFKKNKKKNPVNHYTIVAIIKDAKGTVVGFQGDGDGSRPVLVASQLHDPLKITTGPKDNSPLSFGLGKTKWNSKSHCSVGKYDHGIRQMDCTFQCAF</sequence>
<name>A0ACC1UFG5_9AGAR</name>
<organism evidence="1 2">
    <name type="scientific">Lentinula aff. lateritia</name>
    <dbReference type="NCBI Taxonomy" id="2804960"/>
    <lineage>
        <taxon>Eukaryota</taxon>
        <taxon>Fungi</taxon>
        <taxon>Dikarya</taxon>
        <taxon>Basidiomycota</taxon>
        <taxon>Agaricomycotina</taxon>
        <taxon>Agaricomycetes</taxon>
        <taxon>Agaricomycetidae</taxon>
        <taxon>Agaricales</taxon>
        <taxon>Marasmiineae</taxon>
        <taxon>Omphalotaceae</taxon>
        <taxon>Lentinula</taxon>
    </lineage>
</organism>
<evidence type="ECO:0000313" key="1">
    <source>
        <dbReference type="EMBL" id="KAJ3815414.1"/>
    </source>
</evidence>
<protein>
    <submittedName>
        <fullName evidence="1">Uncharacterized protein</fullName>
    </submittedName>
</protein>